<dbReference type="EnsemblMetazoa" id="CJA08046.1">
    <property type="protein sequence ID" value="CJA08046.1"/>
    <property type="gene ID" value="WBGene00127250"/>
</dbReference>
<dbReference type="Proteomes" id="UP000005237">
    <property type="component" value="Unassembled WGS sequence"/>
</dbReference>
<keyword evidence="2" id="KW-1185">Reference proteome</keyword>
<evidence type="ECO:0000313" key="2">
    <source>
        <dbReference type="Proteomes" id="UP000005237"/>
    </source>
</evidence>
<protein>
    <submittedName>
        <fullName evidence="1">Uncharacterized protein</fullName>
    </submittedName>
</protein>
<accession>A0A8R1DPK2</accession>
<organism evidence="1 2">
    <name type="scientific">Caenorhabditis japonica</name>
    <dbReference type="NCBI Taxonomy" id="281687"/>
    <lineage>
        <taxon>Eukaryota</taxon>
        <taxon>Metazoa</taxon>
        <taxon>Ecdysozoa</taxon>
        <taxon>Nematoda</taxon>
        <taxon>Chromadorea</taxon>
        <taxon>Rhabditida</taxon>
        <taxon>Rhabditina</taxon>
        <taxon>Rhabditomorpha</taxon>
        <taxon>Rhabditoidea</taxon>
        <taxon>Rhabditidae</taxon>
        <taxon>Peloderinae</taxon>
        <taxon>Caenorhabditis</taxon>
    </lineage>
</organism>
<sequence length="125" mass="14037">MMGGRVPPSGVVEPKNRENAMQEDIAVLWEKYKKTSTREICYTHTLKGTIDFAVKGRAAQVKVGSNASSRSPASDLSFASNVTTYVFKGKRLPRQPGGKALKNVDKYEETMLEIKRENREEDEKK</sequence>
<reference evidence="1" key="2">
    <citation type="submission" date="2022-06" db="UniProtKB">
        <authorList>
            <consortium name="EnsemblMetazoa"/>
        </authorList>
    </citation>
    <scope>IDENTIFICATION</scope>
    <source>
        <strain evidence="1">DF5081</strain>
    </source>
</reference>
<proteinExistence type="predicted"/>
<reference evidence="2" key="1">
    <citation type="submission" date="2010-08" db="EMBL/GenBank/DDBJ databases">
        <authorList>
            <consortium name="Caenorhabditis japonica Sequencing Consortium"/>
            <person name="Wilson R.K."/>
        </authorList>
    </citation>
    <scope>NUCLEOTIDE SEQUENCE [LARGE SCALE GENOMIC DNA]</scope>
    <source>
        <strain evidence="2">DF5081</strain>
    </source>
</reference>
<dbReference type="AlphaFoldDB" id="A0A8R1DPK2"/>
<evidence type="ECO:0000313" key="1">
    <source>
        <dbReference type="EnsemblMetazoa" id="CJA08046.1"/>
    </source>
</evidence>
<name>A0A8R1DPK2_CAEJA</name>